<feature type="compositionally biased region" description="Basic and acidic residues" evidence="1">
    <location>
        <begin position="1"/>
        <end position="10"/>
    </location>
</feature>
<dbReference type="Proteomes" id="UP000557899">
    <property type="component" value="Unassembled WGS sequence"/>
</dbReference>
<gene>
    <name evidence="2" type="ORF">GX859_00490</name>
</gene>
<protein>
    <submittedName>
        <fullName evidence="2">Uncharacterized protein</fullName>
    </submittedName>
</protein>
<proteinExistence type="predicted"/>
<dbReference type="EMBL" id="JAAZHI010000010">
    <property type="protein sequence ID" value="NLA54770.1"/>
    <property type="molecule type" value="Genomic_DNA"/>
</dbReference>
<evidence type="ECO:0000313" key="2">
    <source>
        <dbReference type="EMBL" id="NLA54770.1"/>
    </source>
</evidence>
<sequence length="48" mass="5518">MTNNDPRKQTEPTPISDPDGPKQRAQDDHKVAKNLPADERYRPEESDE</sequence>
<evidence type="ECO:0000256" key="1">
    <source>
        <dbReference type="SAM" id="MobiDB-lite"/>
    </source>
</evidence>
<accession>A0A7X6SV47</accession>
<feature type="region of interest" description="Disordered" evidence="1">
    <location>
        <begin position="1"/>
        <end position="48"/>
    </location>
</feature>
<evidence type="ECO:0000313" key="3">
    <source>
        <dbReference type="Proteomes" id="UP000557899"/>
    </source>
</evidence>
<reference evidence="2 3" key="1">
    <citation type="journal article" date="2020" name="Biotechnol. Biofuels">
        <title>New insights from the biogas microbiome by comprehensive genome-resolved metagenomics of nearly 1600 species originating from multiple anaerobic digesters.</title>
        <authorList>
            <person name="Campanaro S."/>
            <person name="Treu L."/>
            <person name="Rodriguez-R L.M."/>
            <person name="Kovalovszki A."/>
            <person name="Ziels R.M."/>
            <person name="Maus I."/>
            <person name="Zhu X."/>
            <person name="Kougias P.G."/>
            <person name="Basile A."/>
            <person name="Luo G."/>
            <person name="Schluter A."/>
            <person name="Konstantinidis K.T."/>
            <person name="Angelidaki I."/>
        </authorList>
    </citation>
    <scope>NUCLEOTIDE SEQUENCE [LARGE SCALE GENOMIC DNA]</scope>
    <source>
        <strain evidence="2">AS15tlH2ME_198</strain>
    </source>
</reference>
<name>A0A7X6SV47_9CORY</name>
<feature type="compositionally biased region" description="Basic and acidic residues" evidence="1">
    <location>
        <begin position="19"/>
        <end position="48"/>
    </location>
</feature>
<organism evidence="2 3">
    <name type="scientific">Corynebacterium humireducens</name>
    <dbReference type="NCBI Taxonomy" id="1223514"/>
    <lineage>
        <taxon>Bacteria</taxon>
        <taxon>Bacillati</taxon>
        <taxon>Actinomycetota</taxon>
        <taxon>Actinomycetes</taxon>
        <taxon>Mycobacteriales</taxon>
        <taxon>Corynebacteriaceae</taxon>
        <taxon>Corynebacterium</taxon>
    </lineage>
</organism>
<dbReference type="AlphaFoldDB" id="A0A7X6SV47"/>
<comment type="caution">
    <text evidence="2">The sequence shown here is derived from an EMBL/GenBank/DDBJ whole genome shotgun (WGS) entry which is preliminary data.</text>
</comment>